<gene>
    <name evidence="4" type="ORF">BU16DRAFT_618916</name>
</gene>
<keyword evidence="2" id="KW-0521">NADP</keyword>
<dbReference type="PRINTS" id="PR00081">
    <property type="entry name" value="GDHRDH"/>
</dbReference>
<evidence type="ECO:0000313" key="4">
    <source>
        <dbReference type="EMBL" id="KAF2495001.1"/>
    </source>
</evidence>
<dbReference type="InterPro" id="IPR020904">
    <property type="entry name" value="Sc_DH/Rdtase_CS"/>
</dbReference>
<reference evidence="4" key="1">
    <citation type="journal article" date="2020" name="Stud. Mycol.">
        <title>101 Dothideomycetes genomes: a test case for predicting lifestyles and emergence of pathogens.</title>
        <authorList>
            <person name="Haridas S."/>
            <person name="Albert R."/>
            <person name="Binder M."/>
            <person name="Bloem J."/>
            <person name="Labutti K."/>
            <person name="Salamov A."/>
            <person name="Andreopoulos B."/>
            <person name="Baker S."/>
            <person name="Barry K."/>
            <person name="Bills G."/>
            <person name="Bluhm B."/>
            <person name="Cannon C."/>
            <person name="Castanera R."/>
            <person name="Culley D."/>
            <person name="Daum C."/>
            <person name="Ezra D."/>
            <person name="Gonzalez J."/>
            <person name="Henrissat B."/>
            <person name="Kuo A."/>
            <person name="Liang C."/>
            <person name="Lipzen A."/>
            <person name="Lutzoni F."/>
            <person name="Magnuson J."/>
            <person name="Mondo S."/>
            <person name="Nolan M."/>
            <person name="Ohm R."/>
            <person name="Pangilinan J."/>
            <person name="Park H.-J."/>
            <person name="Ramirez L."/>
            <person name="Alfaro M."/>
            <person name="Sun H."/>
            <person name="Tritt A."/>
            <person name="Yoshinaga Y."/>
            <person name="Zwiers L.-H."/>
            <person name="Turgeon B."/>
            <person name="Goodwin S."/>
            <person name="Spatafora J."/>
            <person name="Crous P."/>
            <person name="Grigoriev I."/>
        </authorList>
    </citation>
    <scope>NUCLEOTIDE SEQUENCE</scope>
    <source>
        <strain evidence="4">CBS 269.34</strain>
    </source>
</reference>
<evidence type="ECO:0000256" key="3">
    <source>
        <dbReference type="ARBA" id="ARBA00023002"/>
    </source>
</evidence>
<organism evidence="4 5">
    <name type="scientific">Lophium mytilinum</name>
    <dbReference type="NCBI Taxonomy" id="390894"/>
    <lineage>
        <taxon>Eukaryota</taxon>
        <taxon>Fungi</taxon>
        <taxon>Dikarya</taxon>
        <taxon>Ascomycota</taxon>
        <taxon>Pezizomycotina</taxon>
        <taxon>Dothideomycetes</taxon>
        <taxon>Pleosporomycetidae</taxon>
        <taxon>Mytilinidiales</taxon>
        <taxon>Mytilinidiaceae</taxon>
        <taxon>Lophium</taxon>
    </lineage>
</organism>
<dbReference type="InterPro" id="IPR036291">
    <property type="entry name" value="NAD(P)-bd_dom_sf"/>
</dbReference>
<proteinExistence type="inferred from homology"/>
<dbReference type="PANTHER" id="PTHR43180:SF33">
    <property type="entry name" value="15-HYDROXYPROSTAGLANDIN DEHYDROGENASE [NAD(+)]-LIKE"/>
    <property type="match status" value="1"/>
</dbReference>
<dbReference type="EMBL" id="MU004190">
    <property type="protein sequence ID" value="KAF2495001.1"/>
    <property type="molecule type" value="Genomic_DNA"/>
</dbReference>
<dbReference type="Pfam" id="PF00106">
    <property type="entry name" value="adh_short"/>
    <property type="match status" value="1"/>
</dbReference>
<name>A0A6A6QRI6_9PEZI</name>
<dbReference type="SUPFAM" id="SSF51735">
    <property type="entry name" value="NAD(P)-binding Rossmann-fold domains"/>
    <property type="match status" value="1"/>
</dbReference>
<accession>A0A6A6QRI6</accession>
<dbReference type="GO" id="GO:0016491">
    <property type="term" value="F:oxidoreductase activity"/>
    <property type="evidence" value="ECO:0007669"/>
    <property type="project" value="UniProtKB-KW"/>
</dbReference>
<evidence type="ECO:0000313" key="5">
    <source>
        <dbReference type="Proteomes" id="UP000799750"/>
    </source>
</evidence>
<dbReference type="PANTHER" id="PTHR43180">
    <property type="entry name" value="3-OXOACYL-(ACYL-CARRIER-PROTEIN) REDUCTASE (AFU_ORTHOLOGUE AFUA_6G11210)"/>
    <property type="match status" value="1"/>
</dbReference>
<dbReference type="InterPro" id="IPR002347">
    <property type="entry name" value="SDR_fam"/>
</dbReference>
<dbReference type="OrthoDB" id="5371740at2759"/>
<dbReference type="Proteomes" id="UP000799750">
    <property type="component" value="Unassembled WGS sequence"/>
</dbReference>
<dbReference type="PROSITE" id="PS00061">
    <property type="entry name" value="ADH_SHORT"/>
    <property type="match status" value="1"/>
</dbReference>
<comment type="similarity">
    <text evidence="1">Belongs to the short-chain dehydrogenases/reductases (SDR) family.</text>
</comment>
<sequence>MSHVDAIPFSGMLSPEEAAASVSGSSLKDKSVLITGGASGLGAAIGLAYAEKGAYVTIADINETLGKEHAAKLQEKGLHAQFITTDVTSWPSQVAAFKAAITFSPTKNILDIVVACAGVFGDPFLAADEAAVTLENDPPAPNLVALQVNSIGSFYTAKLAQLYLKMPSSTPRSEPPSLILIASLAAYFDIPLMSSYTSSKYAVRGLFRSIRPLFADRGIRVNLIAPWIMETPLVVEWLKLFDAVGAPQGDSKQVVTAALRFADDKSVNGRAFAIGPKRILDLGDDVEGGDGGVVMQGFYKTELPGWDKMADGLKGLMGI</sequence>
<dbReference type="AlphaFoldDB" id="A0A6A6QRI6"/>
<keyword evidence="5" id="KW-1185">Reference proteome</keyword>
<evidence type="ECO:0000256" key="2">
    <source>
        <dbReference type="ARBA" id="ARBA00022857"/>
    </source>
</evidence>
<protein>
    <submittedName>
        <fullName evidence="4">NAD(P)-binding protein</fullName>
    </submittedName>
</protein>
<evidence type="ECO:0000256" key="1">
    <source>
        <dbReference type="ARBA" id="ARBA00006484"/>
    </source>
</evidence>
<dbReference type="Gene3D" id="3.40.50.720">
    <property type="entry name" value="NAD(P)-binding Rossmann-like Domain"/>
    <property type="match status" value="1"/>
</dbReference>
<keyword evidence="3" id="KW-0560">Oxidoreductase</keyword>